<dbReference type="InterPro" id="IPR029058">
    <property type="entry name" value="AB_hydrolase_fold"/>
</dbReference>
<dbReference type="ESTHER" id="9gamm-e8lkz8">
    <property type="family name" value="abh_upf00227"/>
</dbReference>
<dbReference type="OrthoDB" id="9814831at2"/>
<dbReference type="SUPFAM" id="SSF53474">
    <property type="entry name" value="alpha/beta-Hydrolases"/>
    <property type="match status" value="1"/>
</dbReference>
<dbReference type="Pfam" id="PF05728">
    <property type="entry name" value="UPF0227"/>
    <property type="match status" value="1"/>
</dbReference>
<protein>
    <recommendedName>
        <fullName evidence="3">Esterase YqiA</fullName>
    </recommendedName>
</protein>
<dbReference type="Gene3D" id="3.40.50.1820">
    <property type="entry name" value="alpha/beta hydrolase"/>
    <property type="match status" value="1"/>
</dbReference>
<dbReference type="HOGENOM" id="CLU_090996_2_0_6"/>
<comment type="caution">
    <text evidence="1">The sequence shown here is derived from an EMBL/GenBank/DDBJ whole genome shotgun (WGS) entry which is preliminary data.</text>
</comment>
<evidence type="ECO:0000313" key="1">
    <source>
        <dbReference type="EMBL" id="EFY06822.1"/>
    </source>
</evidence>
<accession>E8LKZ8</accession>
<organism evidence="1 2">
    <name type="scientific">Succinatimonas hippei (strain DSM 22608 / JCM 16073 / KCTC 15190 / YIT 12066)</name>
    <dbReference type="NCBI Taxonomy" id="762983"/>
    <lineage>
        <taxon>Bacteria</taxon>
        <taxon>Pseudomonadati</taxon>
        <taxon>Pseudomonadota</taxon>
        <taxon>Gammaproteobacteria</taxon>
        <taxon>Aeromonadales</taxon>
        <taxon>Succinivibrionaceae</taxon>
        <taxon>Succinatimonas</taxon>
    </lineage>
</organism>
<dbReference type="PANTHER" id="PTHR35602">
    <property type="entry name" value="ESTERASE YQIA-RELATED"/>
    <property type="match status" value="1"/>
</dbReference>
<evidence type="ECO:0008006" key="3">
    <source>
        <dbReference type="Google" id="ProtNLM"/>
    </source>
</evidence>
<sequence length="193" mass="21687">MHICYIHGFLSGSAAVKSTILKNYIKENRSDLTFSAPDFPDTPKEAHDALIAYFENLTKKYEKIGLVGSSMGGFFSTLLSGVFGFRAVLLNPCVHPQDYFQNLIGDHVNTVTGERFTLKPQMLDTLKELDASITFNPCKIKVYLQDGDEVLDYKKSLAFYDKSEIVLMHGGCHAFTDFIDIVPEVLDFLENKN</sequence>
<dbReference type="InterPro" id="IPR008886">
    <property type="entry name" value="UPF0227/Esterase_YqiA"/>
</dbReference>
<dbReference type="Proteomes" id="UP000018458">
    <property type="component" value="Unassembled WGS sequence"/>
</dbReference>
<proteinExistence type="predicted"/>
<dbReference type="AlphaFoldDB" id="E8LKZ8"/>
<reference evidence="1 2" key="1">
    <citation type="submission" date="2011-01" db="EMBL/GenBank/DDBJ databases">
        <authorList>
            <person name="Weinstock G."/>
            <person name="Sodergren E."/>
            <person name="Clifton S."/>
            <person name="Fulton L."/>
            <person name="Fulton B."/>
            <person name="Courtney L."/>
            <person name="Fronick C."/>
            <person name="Harrison M."/>
            <person name="Strong C."/>
            <person name="Farmer C."/>
            <person name="Delahaunty K."/>
            <person name="Markovic C."/>
            <person name="Hall O."/>
            <person name="Minx P."/>
            <person name="Tomlinson C."/>
            <person name="Mitreva M."/>
            <person name="Hou S."/>
            <person name="Chen J."/>
            <person name="Wollam A."/>
            <person name="Pepin K.H."/>
            <person name="Johnson M."/>
            <person name="Bhonagiri V."/>
            <person name="Zhang X."/>
            <person name="Suruliraj S."/>
            <person name="Warren W."/>
            <person name="Chinwalla A."/>
            <person name="Mardis E.R."/>
            <person name="Wilson R.K."/>
        </authorList>
    </citation>
    <scope>NUCLEOTIDE SEQUENCE [LARGE SCALE GENOMIC DNA]</scope>
    <source>
        <strain evidence="2">DSM 22608 / JCM 16073 / KCTC 15190 / YIT 12066</strain>
    </source>
</reference>
<gene>
    <name evidence="1" type="ORF">HMPREF9444_01403</name>
</gene>
<dbReference type="PANTHER" id="PTHR35602:SF3">
    <property type="entry name" value="ESTERASE YQIA"/>
    <property type="match status" value="1"/>
</dbReference>
<name>E8LKZ8_SUCHY</name>
<keyword evidence="2" id="KW-1185">Reference proteome</keyword>
<dbReference type="eggNOG" id="COG3150">
    <property type="taxonomic scope" value="Bacteria"/>
</dbReference>
<dbReference type="STRING" id="762983.HMPREF9444_01403"/>
<dbReference type="EMBL" id="AEVO01000079">
    <property type="protein sequence ID" value="EFY06822.1"/>
    <property type="molecule type" value="Genomic_DNA"/>
</dbReference>
<dbReference type="RefSeq" id="WP_009143586.1">
    <property type="nucleotide sequence ID" value="NZ_GL831013.1"/>
</dbReference>
<evidence type="ECO:0000313" key="2">
    <source>
        <dbReference type="Proteomes" id="UP000018458"/>
    </source>
</evidence>